<feature type="transmembrane region" description="Helical" evidence="2">
    <location>
        <begin position="251"/>
        <end position="271"/>
    </location>
</feature>
<keyword evidence="2" id="KW-0472">Membrane</keyword>
<evidence type="ECO:0000256" key="1">
    <source>
        <dbReference type="ARBA" id="ARBA00022448"/>
    </source>
</evidence>
<dbReference type="RefSeq" id="WP_132084947.1">
    <property type="nucleotide sequence ID" value="NZ_SLUK01000010.1"/>
</dbReference>
<feature type="transmembrane region" description="Helical" evidence="2">
    <location>
        <begin position="34"/>
        <end position="54"/>
    </location>
</feature>
<evidence type="ECO:0000313" key="4">
    <source>
        <dbReference type="Proteomes" id="UP000294682"/>
    </source>
</evidence>
<feature type="transmembrane region" description="Helical" evidence="2">
    <location>
        <begin position="60"/>
        <end position="81"/>
    </location>
</feature>
<feature type="transmembrane region" description="Helical" evidence="2">
    <location>
        <begin position="223"/>
        <end position="245"/>
    </location>
</feature>
<dbReference type="PANTHER" id="PTHR36838">
    <property type="entry name" value="AUXIN EFFLUX CARRIER FAMILY PROTEIN"/>
    <property type="match status" value="1"/>
</dbReference>
<feature type="transmembrane region" description="Helical" evidence="2">
    <location>
        <begin position="6"/>
        <end position="22"/>
    </location>
</feature>
<keyword evidence="4" id="KW-1185">Reference proteome</keyword>
<keyword evidence="2" id="KW-1133">Transmembrane helix</keyword>
<dbReference type="AlphaFoldDB" id="A0A9X8UI04"/>
<dbReference type="PANTHER" id="PTHR36838:SF3">
    <property type="entry name" value="TRANSPORTER AUXIN EFFLUX CARRIER EC FAMILY"/>
    <property type="match status" value="1"/>
</dbReference>
<protein>
    <recommendedName>
        <fullName evidence="5">AEC family transporter</fullName>
    </recommendedName>
</protein>
<comment type="caution">
    <text evidence="3">The sequence shown here is derived from an EMBL/GenBank/DDBJ whole genome shotgun (WGS) entry which is preliminary data.</text>
</comment>
<feature type="transmembrane region" description="Helical" evidence="2">
    <location>
        <begin position="283"/>
        <end position="305"/>
    </location>
</feature>
<organism evidence="3 4">
    <name type="scientific">Harryflintia acetispora</name>
    <dbReference type="NCBI Taxonomy" id="1849041"/>
    <lineage>
        <taxon>Bacteria</taxon>
        <taxon>Bacillati</taxon>
        <taxon>Bacillota</taxon>
        <taxon>Clostridia</taxon>
        <taxon>Eubacteriales</taxon>
        <taxon>Oscillospiraceae</taxon>
        <taxon>Harryflintia</taxon>
    </lineage>
</organism>
<gene>
    <name evidence="3" type="ORF">EDD78_11022</name>
</gene>
<reference evidence="3 4" key="1">
    <citation type="submission" date="2019-03" db="EMBL/GenBank/DDBJ databases">
        <title>Genomic Encyclopedia of Type Strains, Phase IV (KMG-IV): sequencing the most valuable type-strain genomes for metagenomic binning, comparative biology and taxonomic classification.</title>
        <authorList>
            <person name="Goeker M."/>
        </authorList>
    </citation>
    <scope>NUCLEOTIDE SEQUENCE [LARGE SCALE GENOMIC DNA]</scope>
    <source>
        <strain evidence="3 4">DSM 100433</strain>
    </source>
</reference>
<accession>A0A9X8UI04</accession>
<dbReference type="Proteomes" id="UP000294682">
    <property type="component" value="Unassembled WGS sequence"/>
</dbReference>
<keyword evidence="2" id="KW-0812">Transmembrane</keyword>
<evidence type="ECO:0000313" key="3">
    <source>
        <dbReference type="EMBL" id="TCL42398.1"/>
    </source>
</evidence>
<evidence type="ECO:0000256" key="2">
    <source>
        <dbReference type="SAM" id="Phobius"/>
    </source>
</evidence>
<dbReference type="EMBL" id="SLUK01000010">
    <property type="protein sequence ID" value="TCL42398.1"/>
    <property type="molecule type" value="Genomic_DNA"/>
</dbReference>
<proteinExistence type="predicted"/>
<feature type="transmembrane region" description="Helical" evidence="2">
    <location>
        <begin position="188"/>
        <end position="211"/>
    </location>
</feature>
<feature type="transmembrane region" description="Helical" evidence="2">
    <location>
        <begin position="162"/>
        <end position="182"/>
    </location>
</feature>
<name>A0A9X8UI04_9FIRM</name>
<keyword evidence="1" id="KW-0813">Transport</keyword>
<evidence type="ECO:0008006" key="5">
    <source>
        <dbReference type="Google" id="ProtNLM"/>
    </source>
</evidence>
<sequence>MGAVLLKALSFVLLIAAGFLLRRAGLFGERDYQILVRIVMNLTLPAAVITNFAGLELSGALLFVVLLGLLSNLALFGLGWWRSRSKPAGQRAFSMMNLPGYNIGTFAMPYMQSFLGHGGVVIACLFDTGNAIMCTGGSYALCTAAIGGDGGRPRLRDTLKKLFTSVPFDVYLFLLAYSALGLKVPQVALTLLAPLNAANPGLAMLMIGLMFRWESKPGYLRAALSVVLTRNLFALLVALGIYFFAPFPLEIKQVVAVILFAPISVIAPAFTERCGGDAGLAGFTNSLSIVVSLLMMTGLMLTLGIA</sequence>